<dbReference type="Gene3D" id="3.50.4.20">
    <property type="match status" value="1"/>
</dbReference>
<accession>Q5FLU8</accession>
<protein>
    <recommendedName>
        <fullName evidence="5">DUF1027 domain-containing protein</fullName>
    </recommendedName>
</protein>
<feature type="region of interest" description="Disordered" evidence="2">
    <location>
        <begin position="164"/>
        <end position="200"/>
    </location>
</feature>
<dbReference type="InterPro" id="IPR038141">
    <property type="entry name" value="YutD-like_sf"/>
</dbReference>
<evidence type="ECO:0000256" key="2">
    <source>
        <dbReference type="SAM" id="MobiDB-lite"/>
    </source>
</evidence>
<dbReference type="STRING" id="272621.LBA0435"/>
<reference evidence="3 4" key="1">
    <citation type="journal article" date="2005" name="Proc. Natl. Acad. Sci. U.S.A.">
        <title>Complete genome sequence of the probiotic lactic acid bacterium Lactobacillus acidophilus NCFM.</title>
        <authorList>
            <person name="Altermann E."/>
            <person name="Russell W.M."/>
            <person name="Azcarate-Peril M.A."/>
            <person name="Barrangou R."/>
            <person name="Buck B.L."/>
            <person name="McAuliffe O."/>
            <person name="Souther N."/>
            <person name="Dobson A."/>
            <person name="Duong T."/>
            <person name="Callanan M."/>
            <person name="Lick S."/>
            <person name="Hamrick A."/>
            <person name="Cano R."/>
            <person name="Klaenhammer T.R."/>
        </authorList>
    </citation>
    <scope>NUCLEOTIDE SEQUENCE [LARGE SCALE GENOMIC DNA]</scope>
    <source>
        <strain evidence="4">ATCC 700396 / NCK56 / N2 / NCFM</strain>
    </source>
</reference>
<evidence type="ECO:0000313" key="4">
    <source>
        <dbReference type="Proteomes" id="UP000006381"/>
    </source>
</evidence>
<keyword evidence="4" id="KW-1185">Reference proteome</keyword>
<dbReference type="InterPro" id="IPR009370">
    <property type="entry name" value="YutD-like"/>
</dbReference>
<dbReference type="PIRSF" id="PIRSF012565">
    <property type="entry name" value="DUF1027"/>
    <property type="match status" value="1"/>
</dbReference>
<sequence>MKLLVIIWLKNILYQQEVKLMTEENKKAEEQGKENKFEKEQPLRHSLASVVQDGKSLKINDQLYSVIVNERNALDIETLKKKYDPYLDQYDYLVGDVSSEHLRLKGFYKDAARTSIDKKELAIVDYITEYCNPGSPYFVLELTNPVHHYQHQKQQKIREHHEYSKNDRFHSRKRKKSRRQDNNPFKKRRVHQTRFKKKQSIAVKKEVGRHHSFIIKKKRKGK</sequence>
<dbReference type="AlphaFoldDB" id="Q5FLU8"/>
<feature type="compositionally biased region" description="Basic residues" evidence="2">
    <location>
        <begin position="185"/>
        <end position="199"/>
    </location>
</feature>
<evidence type="ECO:0000313" key="3">
    <source>
        <dbReference type="EMBL" id="AAV42326.1"/>
    </source>
</evidence>
<evidence type="ECO:0008006" key="5">
    <source>
        <dbReference type="Google" id="ProtNLM"/>
    </source>
</evidence>
<dbReference type="EMBL" id="CP000033">
    <property type="protein sequence ID" value="AAV42326.1"/>
    <property type="molecule type" value="Genomic_DNA"/>
</dbReference>
<dbReference type="KEGG" id="lac:LBA0435"/>
<dbReference type="OrthoDB" id="1650379at2"/>
<dbReference type="PATRIC" id="fig|272621.13.peg.421"/>
<name>Q5FLU8_LACAC</name>
<keyword evidence="1" id="KW-0175">Coiled coil</keyword>
<feature type="coiled-coil region" evidence="1">
    <location>
        <begin position="11"/>
        <end position="40"/>
    </location>
</feature>
<dbReference type="BioCyc" id="LACI272621:G1G49-429-MONOMER"/>
<dbReference type="Pfam" id="PF06265">
    <property type="entry name" value="YutD-like"/>
    <property type="match status" value="1"/>
</dbReference>
<evidence type="ECO:0000256" key="1">
    <source>
        <dbReference type="SAM" id="Coils"/>
    </source>
</evidence>
<proteinExistence type="predicted"/>
<dbReference type="HOGENOM" id="CLU_080936_2_1_9"/>
<dbReference type="eggNOG" id="COG4470">
    <property type="taxonomic scope" value="Bacteria"/>
</dbReference>
<organism evidence="4">
    <name type="scientific">Lactobacillus acidophilus (strain ATCC 700396 / NCK56 / N2 / NCFM)</name>
    <dbReference type="NCBI Taxonomy" id="272621"/>
    <lineage>
        <taxon>Bacteria</taxon>
        <taxon>Bacillati</taxon>
        <taxon>Bacillota</taxon>
        <taxon>Bacilli</taxon>
        <taxon>Lactobacillales</taxon>
        <taxon>Lactobacillaceae</taxon>
        <taxon>Lactobacillus</taxon>
    </lineage>
</organism>
<dbReference type="Proteomes" id="UP000006381">
    <property type="component" value="Chromosome"/>
</dbReference>
<gene>
    <name evidence="3" type="ordered locus">LBA0435</name>
</gene>